<dbReference type="GO" id="GO:0022857">
    <property type="term" value="F:transmembrane transporter activity"/>
    <property type="evidence" value="ECO:0007669"/>
    <property type="project" value="InterPro"/>
</dbReference>
<organism evidence="2 3">
    <name type="scientific">candidate division WWE3 bacterium RIFCSPLOWO2_01_FULL_41_18</name>
    <dbReference type="NCBI Taxonomy" id="1802625"/>
    <lineage>
        <taxon>Bacteria</taxon>
        <taxon>Katanobacteria</taxon>
    </lineage>
</organism>
<sequence length="399" mass="44210">MRPYKHHFSTLLHLPRRPSEFLSLLYLVAVIRNLVFILLNLFLPIFVFKIFLELGSSEKEALILIGLTFLYFQTVHGILTFAVSKVISHYGTKVGFIIGQVALSGSLYMLFHSKSLEGVFASFLIWAVAAAFYWISYHTFFLEMGKPGKFGEELGLVEMLTILTGLTAPALTGALIALKGPQILFTVCVLLILVTLVLILLVKDNQKLGSVGLKTTLLDIRGNKRDFISFIGAGGQEIIYSVAWPLILFAVFKNYLEVGIIASIILLTSGLTSFFVGKLSDHVNKVSIEKIGSAVISATFIGRVFFQTPLSLYALDSIYKIFSSAFNLPLEALAYTKAVDGDKVRYIVFRELGYKAGGILGMVSFLVVLYLGLSFWWTFAFAALFSLLPMAARQKNFEA</sequence>
<dbReference type="InterPro" id="IPR036259">
    <property type="entry name" value="MFS_trans_sf"/>
</dbReference>
<dbReference type="PANTHER" id="PTHR23526">
    <property type="entry name" value="INTEGRAL MEMBRANE TRANSPORT PROTEIN-RELATED"/>
    <property type="match status" value="1"/>
</dbReference>
<feature type="transmembrane region" description="Helical" evidence="1">
    <location>
        <begin position="62"/>
        <end position="82"/>
    </location>
</feature>
<gene>
    <name evidence="2" type="ORF">A3A78_01345</name>
</gene>
<feature type="transmembrane region" description="Helical" evidence="1">
    <location>
        <begin position="94"/>
        <end position="111"/>
    </location>
</feature>
<dbReference type="Gene3D" id="1.20.1250.20">
    <property type="entry name" value="MFS general substrate transporter like domains"/>
    <property type="match status" value="1"/>
</dbReference>
<dbReference type="EMBL" id="MEVI01000002">
    <property type="protein sequence ID" value="OGC55580.1"/>
    <property type="molecule type" value="Genomic_DNA"/>
</dbReference>
<dbReference type="SUPFAM" id="SSF103473">
    <property type="entry name" value="MFS general substrate transporter"/>
    <property type="match status" value="2"/>
</dbReference>
<comment type="caution">
    <text evidence="2">The sequence shown here is derived from an EMBL/GenBank/DDBJ whole genome shotgun (WGS) entry which is preliminary data.</text>
</comment>
<keyword evidence="1" id="KW-0812">Transmembrane</keyword>
<feature type="transmembrane region" description="Helical" evidence="1">
    <location>
        <begin position="123"/>
        <end position="142"/>
    </location>
</feature>
<keyword evidence="1" id="KW-0472">Membrane</keyword>
<dbReference type="Pfam" id="PF07690">
    <property type="entry name" value="MFS_1"/>
    <property type="match status" value="1"/>
</dbReference>
<accession>A0A1F4VF81</accession>
<feature type="transmembrane region" description="Helical" evidence="1">
    <location>
        <begin position="258"/>
        <end position="276"/>
    </location>
</feature>
<feature type="transmembrane region" description="Helical" evidence="1">
    <location>
        <begin position="359"/>
        <end position="388"/>
    </location>
</feature>
<feature type="transmembrane region" description="Helical" evidence="1">
    <location>
        <begin position="227"/>
        <end position="252"/>
    </location>
</feature>
<name>A0A1F4VF81_UNCKA</name>
<evidence type="ECO:0000313" key="3">
    <source>
        <dbReference type="Proteomes" id="UP000176504"/>
    </source>
</evidence>
<dbReference type="InterPro" id="IPR052528">
    <property type="entry name" value="Sugar_transport-like"/>
</dbReference>
<dbReference type="InterPro" id="IPR011701">
    <property type="entry name" value="MFS"/>
</dbReference>
<proteinExistence type="predicted"/>
<protein>
    <recommendedName>
        <fullName evidence="4">Major facilitator superfamily (MFS) profile domain-containing protein</fullName>
    </recommendedName>
</protein>
<keyword evidence="1" id="KW-1133">Transmembrane helix</keyword>
<reference evidence="2 3" key="1">
    <citation type="journal article" date="2016" name="Nat. Commun.">
        <title>Thousands of microbial genomes shed light on interconnected biogeochemical processes in an aquifer system.</title>
        <authorList>
            <person name="Anantharaman K."/>
            <person name="Brown C.T."/>
            <person name="Hug L.A."/>
            <person name="Sharon I."/>
            <person name="Castelle C.J."/>
            <person name="Probst A.J."/>
            <person name="Thomas B.C."/>
            <person name="Singh A."/>
            <person name="Wilkins M.J."/>
            <person name="Karaoz U."/>
            <person name="Brodie E.L."/>
            <person name="Williams K.H."/>
            <person name="Hubbard S.S."/>
            <person name="Banfield J.F."/>
        </authorList>
    </citation>
    <scope>NUCLEOTIDE SEQUENCE [LARGE SCALE GENOMIC DNA]</scope>
</reference>
<evidence type="ECO:0008006" key="4">
    <source>
        <dbReference type="Google" id="ProtNLM"/>
    </source>
</evidence>
<feature type="transmembrane region" description="Helical" evidence="1">
    <location>
        <begin position="183"/>
        <end position="202"/>
    </location>
</feature>
<dbReference type="AlphaFoldDB" id="A0A1F4VF81"/>
<evidence type="ECO:0000313" key="2">
    <source>
        <dbReference type="EMBL" id="OGC55580.1"/>
    </source>
</evidence>
<evidence type="ECO:0000256" key="1">
    <source>
        <dbReference type="SAM" id="Phobius"/>
    </source>
</evidence>
<dbReference type="PANTHER" id="PTHR23526:SF2">
    <property type="entry name" value="MAJOR FACILITATOR SUPERFAMILY (MFS) PROFILE DOMAIN-CONTAINING PROTEIN"/>
    <property type="match status" value="1"/>
</dbReference>
<feature type="transmembrane region" description="Helical" evidence="1">
    <location>
        <begin position="21"/>
        <end position="42"/>
    </location>
</feature>
<feature type="transmembrane region" description="Helical" evidence="1">
    <location>
        <begin position="154"/>
        <end position="177"/>
    </location>
</feature>
<dbReference type="Proteomes" id="UP000176504">
    <property type="component" value="Unassembled WGS sequence"/>
</dbReference>